<comment type="caution">
    <text evidence="7">The sequence shown here is derived from an EMBL/GenBank/DDBJ whole genome shotgun (WGS) entry which is preliminary data.</text>
</comment>
<feature type="transmembrane region" description="Helical" evidence="6">
    <location>
        <begin position="27"/>
        <end position="50"/>
    </location>
</feature>
<evidence type="ECO:0000313" key="7">
    <source>
        <dbReference type="EMBL" id="MFC4313979.1"/>
    </source>
</evidence>
<dbReference type="EMBL" id="JBHSDU010000015">
    <property type="protein sequence ID" value="MFC4313979.1"/>
    <property type="molecule type" value="Genomic_DNA"/>
</dbReference>
<feature type="transmembrane region" description="Helical" evidence="6">
    <location>
        <begin position="222"/>
        <end position="241"/>
    </location>
</feature>
<proteinExistence type="predicted"/>
<dbReference type="PANTHER" id="PTHR43243">
    <property type="entry name" value="INNER MEMBRANE TRANSPORTER YGJI-RELATED"/>
    <property type="match status" value="1"/>
</dbReference>
<dbReference type="Proteomes" id="UP001595904">
    <property type="component" value="Unassembled WGS sequence"/>
</dbReference>
<feature type="transmembrane region" description="Helical" evidence="6">
    <location>
        <begin position="112"/>
        <end position="132"/>
    </location>
</feature>
<evidence type="ECO:0000256" key="6">
    <source>
        <dbReference type="SAM" id="Phobius"/>
    </source>
</evidence>
<feature type="transmembrane region" description="Helical" evidence="6">
    <location>
        <begin position="88"/>
        <end position="105"/>
    </location>
</feature>
<gene>
    <name evidence="7" type="ORF">ACFPN2_33200</name>
</gene>
<dbReference type="PIRSF" id="PIRSF006060">
    <property type="entry name" value="AA_transporter"/>
    <property type="match status" value="1"/>
</dbReference>
<feature type="transmembrane region" description="Helical" evidence="6">
    <location>
        <begin position="262"/>
        <end position="287"/>
    </location>
</feature>
<evidence type="ECO:0000313" key="8">
    <source>
        <dbReference type="Proteomes" id="UP001595904"/>
    </source>
</evidence>
<evidence type="ECO:0000256" key="1">
    <source>
        <dbReference type="ARBA" id="ARBA00004141"/>
    </source>
</evidence>
<evidence type="ECO:0000256" key="3">
    <source>
        <dbReference type="ARBA" id="ARBA00022692"/>
    </source>
</evidence>
<keyword evidence="3 6" id="KW-0812">Transmembrane</keyword>
<feature type="transmembrane region" description="Helical" evidence="6">
    <location>
        <begin position="384"/>
        <end position="404"/>
    </location>
</feature>
<reference evidence="8" key="1">
    <citation type="journal article" date="2019" name="Int. J. Syst. Evol. Microbiol.">
        <title>The Global Catalogue of Microorganisms (GCM) 10K type strain sequencing project: providing services to taxonomists for standard genome sequencing and annotation.</title>
        <authorList>
            <consortium name="The Broad Institute Genomics Platform"/>
            <consortium name="The Broad Institute Genome Sequencing Center for Infectious Disease"/>
            <person name="Wu L."/>
            <person name="Ma J."/>
        </authorList>
    </citation>
    <scope>NUCLEOTIDE SEQUENCE [LARGE SCALE GENOMIC DNA]</scope>
    <source>
        <strain evidence="8">CGMCC 1.10759</strain>
    </source>
</reference>
<feature type="transmembrane region" description="Helical" evidence="6">
    <location>
        <begin position="441"/>
        <end position="459"/>
    </location>
</feature>
<dbReference type="PANTHER" id="PTHR43243:SF4">
    <property type="entry name" value="CATIONIC AMINO ACID TRANSPORTER 4"/>
    <property type="match status" value="1"/>
</dbReference>
<feature type="transmembrane region" description="Helical" evidence="6">
    <location>
        <begin position="152"/>
        <end position="171"/>
    </location>
</feature>
<evidence type="ECO:0000256" key="2">
    <source>
        <dbReference type="ARBA" id="ARBA00022448"/>
    </source>
</evidence>
<keyword evidence="5 6" id="KW-0472">Membrane</keyword>
<dbReference type="Gene3D" id="1.20.1740.10">
    <property type="entry name" value="Amino acid/polyamine transporter I"/>
    <property type="match status" value="1"/>
</dbReference>
<feature type="transmembrane region" description="Helical" evidence="6">
    <location>
        <begin position="416"/>
        <end position="435"/>
    </location>
</feature>
<sequence length="469" mass="49633">MNRRIKPVEACIESAERKGLERTLGPIQLMLLGVGAVIGTGIFVLTAVGAERAGPGLLLSFVIAATVCAFAALAYAELAAMVPVAGSAYTYSYVVIGELVAWLVGWNLILEYAVAGAAVAVGWSGYMTGLLQSMGIEIPLALKAGMFAVEGGGVNLIAVTATLTVTGLLIVGTRESVYFTTALVFVKMLALGAFIFIAVPRIDWANFQPFMPYGFGTTEEGGVAKGVMAAAALIFFAYIGFDAVSTAAEETRNPNRNVPIGLIGSLIICTTVYVLVAAGAVGTTSYLELAGNTEPLASILRTLGFPTVGNLVALAAIIALPTVVLMMVFAQTRILFVMSRDGLLPEKLSTVHPRFRTPHIITMVTGLFVAVVSGLFSVDEIAELSNTGTLFAFVVVSISVMVLRRAQPDRHRPFRCPTLWLVGPLAVAGCLYLFSSLPKLAQGRFAIWTAIGAVVYFLYGYRRSPLGKQ</sequence>
<keyword evidence="2" id="KW-0813">Transport</keyword>
<protein>
    <submittedName>
        <fullName evidence="7">Amino acid permease</fullName>
    </submittedName>
</protein>
<feature type="transmembrane region" description="Helical" evidence="6">
    <location>
        <begin position="307"/>
        <end position="330"/>
    </location>
</feature>
<accession>A0ABV8T5H2</accession>
<dbReference type="InterPro" id="IPR002293">
    <property type="entry name" value="AA/rel_permease1"/>
</dbReference>
<evidence type="ECO:0000256" key="4">
    <source>
        <dbReference type="ARBA" id="ARBA00022989"/>
    </source>
</evidence>
<comment type="subcellular location">
    <subcellularLocation>
        <location evidence="1">Membrane</location>
        <topology evidence="1">Multi-pass membrane protein</topology>
    </subcellularLocation>
</comment>
<keyword evidence="8" id="KW-1185">Reference proteome</keyword>
<feature type="transmembrane region" description="Helical" evidence="6">
    <location>
        <begin position="360"/>
        <end position="378"/>
    </location>
</feature>
<feature type="transmembrane region" description="Helical" evidence="6">
    <location>
        <begin position="178"/>
        <end position="202"/>
    </location>
</feature>
<feature type="transmembrane region" description="Helical" evidence="6">
    <location>
        <begin position="57"/>
        <end position="76"/>
    </location>
</feature>
<organism evidence="7 8">
    <name type="scientific">Steroidobacter flavus</name>
    <dbReference type="NCBI Taxonomy" id="1842136"/>
    <lineage>
        <taxon>Bacteria</taxon>
        <taxon>Pseudomonadati</taxon>
        <taxon>Pseudomonadota</taxon>
        <taxon>Gammaproteobacteria</taxon>
        <taxon>Steroidobacterales</taxon>
        <taxon>Steroidobacteraceae</taxon>
        <taxon>Steroidobacter</taxon>
    </lineage>
</organism>
<keyword evidence="4 6" id="KW-1133">Transmembrane helix</keyword>
<evidence type="ECO:0000256" key="5">
    <source>
        <dbReference type="ARBA" id="ARBA00023136"/>
    </source>
</evidence>
<dbReference type="RefSeq" id="WP_380604780.1">
    <property type="nucleotide sequence ID" value="NZ_JBHSDU010000015.1"/>
</dbReference>
<dbReference type="Pfam" id="PF13520">
    <property type="entry name" value="AA_permease_2"/>
    <property type="match status" value="1"/>
</dbReference>
<name>A0ABV8T5H2_9GAMM</name>